<dbReference type="InterPro" id="IPR013783">
    <property type="entry name" value="Ig-like_fold"/>
</dbReference>
<reference evidence="7" key="1">
    <citation type="submission" date="2016-06" db="UniProtKB">
        <authorList>
            <consortium name="WormBaseParasite"/>
        </authorList>
    </citation>
    <scope>IDENTIFICATION</scope>
</reference>
<evidence type="ECO:0000313" key="5">
    <source>
        <dbReference type="EMBL" id="VDP34223.1"/>
    </source>
</evidence>
<dbReference type="InterPro" id="IPR013098">
    <property type="entry name" value="Ig_I-set"/>
</dbReference>
<feature type="domain" description="Ig-like" evidence="4">
    <location>
        <begin position="185"/>
        <end position="276"/>
    </location>
</feature>
<dbReference type="GO" id="GO:0098609">
    <property type="term" value="P:cell-cell adhesion"/>
    <property type="evidence" value="ECO:0007669"/>
    <property type="project" value="TreeGrafter"/>
</dbReference>
<organism evidence="7">
    <name type="scientific">Soboliphyme baturini</name>
    <dbReference type="NCBI Taxonomy" id="241478"/>
    <lineage>
        <taxon>Eukaryota</taxon>
        <taxon>Metazoa</taxon>
        <taxon>Ecdysozoa</taxon>
        <taxon>Nematoda</taxon>
        <taxon>Enoplea</taxon>
        <taxon>Dorylaimia</taxon>
        <taxon>Dioctophymatida</taxon>
        <taxon>Dioctophymatoidea</taxon>
        <taxon>Soboliphymatidae</taxon>
        <taxon>Soboliphyme</taxon>
    </lineage>
</organism>
<evidence type="ECO:0000259" key="4">
    <source>
        <dbReference type="PROSITE" id="PS50835"/>
    </source>
</evidence>
<evidence type="ECO:0000313" key="6">
    <source>
        <dbReference type="Proteomes" id="UP000270296"/>
    </source>
</evidence>
<dbReference type="Pfam" id="PF13895">
    <property type="entry name" value="Ig_2"/>
    <property type="match status" value="1"/>
</dbReference>
<dbReference type="SMART" id="SM00408">
    <property type="entry name" value="IGc2"/>
    <property type="match status" value="2"/>
</dbReference>
<dbReference type="Gene3D" id="2.60.40.10">
    <property type="entry name" value="Immunoglobulins"/>
    <property type="match status" value="2"/>
</dbReference>
<feature type="chain" id="PRO_5043140382" evidence="3">
    <location>
        <begin position="17"/>
        <end position="301"/>
    </location>
</feature>
<sequence>MFKLLISFILVFLVSPTPKAPRLRSSKASYVEVHSGEPFTVACHVLSMDSSVTIQWFHNGVLLPISGLSSTLLVSNASEVDAGEYFCKVRNEHGAVLSPSTFVIVRYFRGFVVGFEQPVATVRAQIGGWAILKPPPLDAVSAHIDWRWHYGESPSEMILFYVRSLIAEWSGKRHFRLNVQIIVKPVDVTIVSSSENAQLSVKDASMDCVAFYKDLSHIHVSWRLNGNVIPDDDVHYSVRDFSRRLIIHKPTVRDSGNYSCYATANGVTVHESATLSIVDGNICLVFFPFLPVSGFAKIQPY</sequence>
<dbReference type="InterPro" id="IPR003598">
    <property type="entry name" value="Ig_sub2"/>
</dbReference>
<keyword evidence="1" id="KW-0677">Repeat</keyword>
<dbReference type="SUPFAM" id="SSF48726">
    <property type="entry name" value="Immunoglobulin"/>
    <property type="match status" value="2"/>
</dbReference>
<dbReference type="PANTHER" id="PTHR44170">
    <property type="entry name" value="PROTEIN SIDEKICK"/>
    <property type="match status" value="1"/>
</dbReference>
<dbReference type="InterPro" id="IPR007110">
    <property type="entry name" value="Ig-like_dom"/>
</dbReference>
<keyword evidence="3" id="KW-0732">Signal</keyword>
<evidence type="ECO:0000313" key="7">
    <source>
        <dbReference type="WBParaSite" id="SBAD_0001110701-mRNA-1"/>
    </source>
</evidence>
<dbReference type="GO" id="GO:0016020">
    <property type="term" value="C:membrane"/>
    <property type="evidence" value="ECO:0007669"/>
    <property type="project" value="UniProtKB-SubCell"/>
</dbReference>
<dbReference type="AlphaFoldDB" id="A0A183J4D4"/>
<feature type="domain" description="Ig-like" evidence="4">
    <location>
        <begin position="21"/>
        <end position="98"/>
    </location>
</feature>
<evidence type="ECO:0000256" key="2">
    <source>
        <dbReference type="ARBA" id="ARBA00023157"/>
    </source>
</evidence>
<dbReference type="Pfam" id="PF07679">
    <property type="entry name" value="I-set"/>
    <property type="match status" value="1"/>
</dbReference>
<dbReference type="EMBL" id="UZAM01014483">
    <property type="protein sequence ID" value="VDP34223.1"/>
    <property type="molecule type" value="Genomic_DNA"/>
</dbReference>
<proteinExistence type="predicted"/>
<dbReference type="SMART" id="SM00409">
    <property type="entry name" value="IG"/>
    <property type="match status" value="2"/>
</dbReference>
<dbReference type="OrthoDB" id="9998697at2759"/>
<dbReference type="Proteomes" id="UP000270296">
    <property type="component" value="Unassembled WGS sequence"/>
</dbReference>
<dbReference type="PROSITE" id="PS50835">
    <property type="entry name" value="IG_LIKE"/>
    <property type="match status" value="2"/>
</dbReference>
<accession>A0A183J4D4</accession>
<dbReference type="CDD" id="cd00096">
    <property type="entry name" value="Ig"/>
    <property type="match status" value="1"/>
</dbReference>
<keyword evidence="2" id="KW-1015">Disulfide bond</keyword>
<reference evidence="5 6" key="2">
    <citation type="submission" date="2018-11" db="EMBL/GenBank/DDBJ databases">
        <authorList>
            <consortium name="Pathogen Informatics"/>
        </authorList>
    </citation>
    <scope>NUCLEOTIDE SEQUENCE [LARGE SCALE GENOMIC DNA]</scope>
</reference>
<dbReference type="WBParaSite" id="SBAD_0001110701-mRNA-1">
    <property type="protein sequence ID" value="SBAD_0001110701-mRNA-1"/>
    <property type="gene ID" value="SBAD_0001110701"/>
</dbReference>
<gene>
    <name evidence="5" type="ORF">SBAD_LOCUS10732</name>
</gene>
<keyword evidence="6" id="KW-1185">Reference proteome</keyword>
<dbReference type="InterPro" id="IPR003599">
    <property type="entry name" value="Ig_sub"/>
</dbReference>
<feature type="signal peptide" evidence="3">
    <location>
        <begin position="1"/>
        <end position="16"/>
    </location>
</feature>
<name>A0A183J4D4_9BILA</name>
<dbReference type="InterPro" id="IPR036179">
    <property type="entry name" value="Ig-like_dom_sf"/>
</dbReference>
<dbReference type="PANTHER" id="PTHR44170:SF6">
    <property type="entry name" value="CONTACTIN"/>
    <property type="match status" value="1"/>
</dbReference>
<evidence type="ECO:0000256" key="3">
    <source>
        <dbReference type="SAM" id="SignalP"/>
    </source>
</evidence>
<protein>
    <submittedName>
        <fullName evidence="7">Ig-like domain-containing protein</fullName>
    </submittedName>
</protein>
<evidence type="ECO:0000256" key="1">
    <source>
        <dbReference type="ARBA" id="ARBA00022737"/>
    </source>
</evidence>